<name>A0A4R0RT99_9APHY</name>
<evidence type="ECO:0000259" key="2">
    <source>
        <dbReference type="Pfam" id="PF24016"/>
    </source>
</evidence>
<keyword evidence="4" id="KW-1185">Reference proteome</keyword>
<dbReference type="AlphaFoldDB" id="A0A4R0RT99"/>
<protein>
    <recommendedName>
        <fullName evidence="2">DUF7330 domain-containing protein</fullName>
    </recommendedName>
</protein>
<dbReference type="Proteomes" id="UP000292702">
    <property type="component" value="Unassembled WGS sequence"/>
</dbReference>
<evidence type="ECO:0000313" key="4">
    <source>
        <dbReference type="Proteomes" id="UP000292702"/>
    </source>
</evidence>
<organism evidence="3 4">
    <name type="scientific">Steccherinum ochraceum</name>
    <dbReference type="NCBI Taxonomy" id="92696"/>
    <lineage>
        <taxon>Eukaryota</taxon>
        <taxon>Fungi</taxon>
        <taxon>Dikarya</taxon>
        <taxon>Basidiomycota</taxon>
        <taxon>Agaricomycotina</taxon>
        <taxon>Agaricomycetes</taxon>
        <taxon>Polyporales</taxon>
        <taxon>Steccherinaceae</taxon>
        <taxon>Steccherinum</taxon>
    </lineage>
</organism>
<feature type="compositionally biased region" description="Polar residues" evidence="1">
    <location>
        <begin position="14"/>
        <end position="29"/>
    </location>
</feature>
<comment type="caution">
    <text evidence="3">The sequence shown here is derived from an EMBL/GenBank/DDBJ whole genome shotgun (WGS) entry which is preliminary data.</text>
</comment>
<gene>
    <name evidence="3" type="ORF">EIP91_002613</name>
</gene>
<proteinExistence type="predicted"/>
<dbReference type="EMBL" id="RWJN01000018">
    <property type="protein sequence ID" value="TCD70583.1"/>
    <property type="molecule type" value="Genomic_DNA"/>
</dbReference>
<dbReference type="Pfam" id="PF24016">
    <property type="entry name" value="DUF7330"/>
    <property type="match status" value="1"/>
</dbReference>
<dbReference type="STRING" id="92696.A0A4R0RT99"/>
<reference evidence="3 4" key="1">
    <citation type="submission" date="2018-11" db="EMBL/GenBank/DDBJ databases">
        <title>Genome assembly of Steccherinum ochraceum LE-BIN_3174, the white-rot fungus of the Steccherinaceae family (The Residual Polyporoid clade, Polyporales, Basidiomycota).</title>
        <authorList>
            <person name="Fedorova T.V."/>
            <person name="Glazunova O.A."/>
            <person name="Landesman E.O."/>
            <person name="Moiseenko K.V."/>
            <person name="Psurtseva N.V."/>
            <person name="Savinova O.S."/>
            <person name="Shakhova N.V."/>
            <person name="Tyazhelova T.V."/>
            <person name="Vasina D.V."/>
        </authorList>
    </citation>
    <scope>NUCLEOTIDE SEQUENCE [LARGE SCALE GENOMIC DNA]</scope>
    <source>
        <strain evidence="3 4">LE-BIN_3174</strain>
    </source>
</reference>
<feature type="region of interest" description="Disordered" evidence="1">
    <location>
        <begin position="1"/>
        <end position="29"/>
    </location>
</feature>
<dbReference type="InterPro" id="IPR055754">
    <property type="entry name" value="DUF7330"/>
</dbReference>
<evidence type="ECO:0000256" key="1">
    <source>
        <dbReference type="SAM" id="MobiDB-lite"/>
    </source>
</evidence>
<sequence>MPRLGHCLSDSDSHYPSSTESLLEQPSGSQRVKYQGVGSHSEYDFVLDSEHRPAPVDVALVLPHYRAKNQPIDHRLSMYVGNDSNDAIKVKVCRNFTPGRSTKFHLEVVSSSNADITVWLPSDFKGHIHRSATCKKVGFSAGFTNKIMQNVYVTQSRRPSVVSTNHASAPDPRYTDIYISDTDPYSQEKWGLNQVLEEDDVVVDTNGGSVMFRMWNVHRGEPEARCKEACKRIFGLGWCAKRSPEVEIDWDFLLDD</sequence>
<accession>A0A4R0RT99</accession>
<feature type="domain" description="DUF7330" evidence="2">
    <location>
        <begin position="45"/>
        <end position="154"/>
    </location>
</feature>
<dbReference type="OrthoDB" id="3177929at2759"/>
<evidence type="ECO:0000313" key="3">
    <source>
        <dbReference type="EMBL" id="TCD70583.1"/>
    </source>
</evidence>